<comment type="caution">
    <text evidence="1">The sequence shown here is derived from an EMBL/GenBank/DDBJ whole genome shotgun (WGS) entry which is preliminary data.</text>
</comment>
<reference evidence="1 2" key="2">
    <citation type="journal article" date="2019" name="G3 (Bethesda)">
        <title>Hybrid Assembly of the Genome of the Entomopathogenic Nematode Steinernema carpocapsae Identifies the X-Chromosome.</title>
        <authorList>
            <person name="Serra L."/>
            <person name="Macchietto M."/>
            <person name="Macias-Munoz A."/>
            <person name="McGill C.J."/>
            <person name="Rodriguez I.M."/>
            <person name="Rodriguez B."/>
            <person name="Murad R."/>
            <person name="Mortazavi A."/>
        </authorList>
    </citation>
    <scope>NUCLEOTIDE SEQUENCE [LARGE SCALE GENOMIC DNA]</scope>
    <source>
        <strain evidence="1 2">ALL</strain>
    </source>
</reference>
<evidence type="ECO:0000313" key="1">
    <source>
        <dbReference type="EMBL" id="TKR86884.1"/>
    </source>
</evidence>
<dbReference type="EMBL" id="AZBU02000003">
    <property type="protein sequence ID" value="TKR86884.1"/>
    <property type="molecule type" value="Genomic_DNA"/>
</dbReference>
<proteinExistence type="predicted"/>
<evidence type="ECO:0000313" key="2">
    <source>
        <dbReference type="Proteomes" id="UP000298663"/>
    </source>
</evidence>
<organism evidence="1 2">
    <name type="scientific">Steinernema carpocapsae</name>
    <name type="common">Entomopathogenic nematode</name>
    <dbReference type="NCBI Taxonomy" id="34508"/>
    <lineage>
        <taxon>Eukaryota</taxon>
        <taxon>Metazoa</taxon>
        <taxon>Ecdysozoa</taxon>
        <taxon>Nematoda</taxon>
        <taxon>Chromadorea</taxon>
        <taxon>Rhabditida</taxon>
        <taxon>Tylenchina</taxon>
        <taxon>Panagrolaimomorpha</taxon>
        <taxon>Strongyloidoidea</taxon>
        <taxon>Steinernematidae</taxon>
        <taxon>Steinernema</taxon>
    </lineage>
</organism>
<protein>
    <submittedName>
        <fullName evidence="1">Uncharacterized protein</fullName>
    </submittedName>
</protein>
<keyword evidence="2" id="KW-1185">Reference proteome</keyword>
<gene>
    <name evidence="1" type="ORF">L596_011388</name>
</gene>
<reference evidence="1 2" key="1">
    <citation type="journal article" date="2015" name="Genome Biol.">
        <title>Comparative genomics of Steinernema reveals deeply conserved gene regulatory networks.</title>
        <authorList>
            <person name="Dillman A.R."/>
            <person name="Macchietto M."/>
            <person name="Porter C.F."/>
            <person name="Rogers A."/>
            <person name="Williams B."/>
            <person name="Antoshechkin I."/>
            <person name="Lee M.M."/>
            <person name="Goodwin Z."/>
            <person name="Lu X."/>
            <person name="Lewis E.E."/>
            <person name="Goodrich-Blair H."/>
            <person name="Stock S.P."/>
            <person name="Adams B.J."/>
            <person name="Sternberg P.W."/>
            <person name="Mortazavi A."/>
        </authorList>
    </citation>
    <scope>NUCLEOTIDE SEQUENCE [LARGE SCALE GENOMIC DNA]</scope>
    <source>
        <strain evidence="1 2">ALL</strain>
    </source>
</reference>
<dbReference type="OrthoDB" id="10424666at2759"/>
<sequence length="263" mass="29662">MGILGTNSVFLSYLTLSRLHGHLPLFKMVFSSSLFLLSAFFSAFSLPSSEASYQQCDFDQLLSALHTFATVAKLPQGVSYSSNDTNLEKTQTKELENAYLTNGAHGASQRFFDFCNGKREMYQKLGPKKFAHCIDATTFLAHGYKTSAAIMFKKFFERLRYECGSAFPTFMKNMDKFMFANINMTDSFKPCLKAYLHGQGSRDECGVLQSYYMCQSNVYLTASGSLDLAYAVCETTRRGEIVRIPECSTPEYFCSFEKLSQMN</sequence>
<name>A0A4U5NUM1_STECR</name>
<accession>A0A4U5NUM1</accession>
<dbReference type="AlphaFoldDB" id="A0A4U5NUM1"/>
<dbReference type="Proteomes" id="UP000298663">
    <property type="component" value="Unassembled WGS sequence"/>
</dbReference>